<dbReference type="EMBL" id="JAEAOA010001737">
    <property type="protein sequence ID" value="KAK3588394.1"/>
    <property type="molecule type" value="Genomic_DNA"/>
</dbReference>
<gene>
    <name evidence="2" type="ORF">CHS0354_028971</name>
</gene>
<dbReference type="Proteomes" id="UP001195483">
    <property type="component" value="Unassembled WGS sequence"/>
</dbReference>
<name>A0AAE0SB26_9BIVA</name>
<evidence type="ECO:0000313" key="2">
    <source>
        <dbReference type="EMBL" id="KAK3588394.1"/>
    </source>
</evidence>
<accession>A0AAE0SB26</accession>
<reference evidence="2" key="2">
    <citation type="journal article" date="2021" name="Genome Biol. Evol.">
        <title>Developing a high-quality reference genome for a parasitic bivalve with doubly uniparental inheritance (Bivalvia: Unionida).</title>
        <authorList>
            <person name="Smith C.H."/>
        </authorList>
    </citation>
    <scope>NUCLEOTIDE SEQUENCE</scope>
    <source>
        <strain evidence="2">CHS0354</strain>
        <tissue evidence="2">Mantle</tissue>
    </source>
</reference>
<evidence type="ECO:0000313" key="3">
    <source>
        <dbReference type="Proteomes" id="UP001195483"/>
    </source>
</evidence>
<sequence>MMKETVMKEEKEIREVFQTPALFLSSITPFRTVKRNELKQWKKTRENRVKNTMTVSTPNPRWACQASQLKSPDEH</sequence>
<reference evidence="2" key="3">
    <citation type="submission" date="2023-05" db="EMBL/GenBank/DDBJ databases">
        <authorList>
            <person name="Smith C.H."/>
        </authorList>
    </citation>
    <scope>NUCLEOTIDE SEQUENCE</scope>
    <source>
        <strain evidence="2">CHS0354</strain>
        <tissue evidence="2">Mantle</tissue>
    </source>
</reference>
<keyword evidence="3" id="KW-1185">Reference proteome</keyword>
<reference evidence="2" key="1">
    <citation type="journal article" date="2021" name="Genome Biol. Evol.">
        <title>A High-Quality Reference Genome for a Parasitic Bivalve with Doubly Uniparental Inheritance (Bivalvia: Unionida).</title>
        <authorList>
            <person name="Smith C.H."/>
        </authorList>
    </citation>
    <scope>NUCLEOTIDE SEQUENCE</scope>
    <source>
        <strain evidence="2">CHS0354</strain>
    </source>
</reference>
<comment type="caution">
    <text evidence="2">The sequence shown here is derived from an EMBL/GenBank/DDBJ whole genome shotgun (WGS) entry which is preliminary data.</text>
</comment>
<organism evidence="2 3">
    <name type="scientific">Potamilus streckersoni</name>
    <dbReference type="NCBI Taxonomy" id="2493646"/>
    <lineage>
        <taxon>Eukaryota</taxon>
        <taxon>Metazoa</taxon>
        <taxon>Spiralia</taxon>
        <taxon>Lophotrochozoa</taxon>
        <taxon>Mollusca</taxon>
        <taxon>Bivalvia</taxon>
        <taxon>Autobranchia</taxon>
        <taxon>Heteroconchia</taxon>
        <taxon>Palaeoheterodonta</taxon>
        <taxon>Unionida</taxon>
        <taxon>Unionoidea</taxon>
        <taxon>Unionidae</taxon>
        <taxon>Ambleminae</taxon>
        <taxon>Lampsilini</taxon>
        <taxon>Potamilus</taxon>
    </lineage>
</organism>
<feature type="region of interest" description="Disordered" evidence="1">
    <location>
        <begin position="53"/>
        <end position="75"/>
    </location>
</feature>
<proteinExistence type="predicted"/>
<dbReference type="AlphaFoldDB" id="A0AAE0SB26"/>
<evidence type="ECO:0000256" key="1">
    <source>
        <dbReference type="SAM" id="MobiDB-lite"/>
    </source>
</evidence>
<protein>
    <submittedName>
        <fullName evidence="2">Uncharacterized protein</fullName>
    </submittedName>
</protein>